<evidence type="ECO:0000313" key="1">
    <source>
        <dbReference type="EMBL" id="PWA47202.1"/>
    </source>
</evidence>
<evidence type="ECO:0000313" key="2">
    <source>
        <dbReference type="Proteomes" id="UP000245207"/>
    </source>
</evidence>
<sequence length="211" mass="23938">MTSVDWLEWDEDLLTGLGDVRARVNKTLGTTYNRAFYTDFAARLSNETGRDIRAKDVTDRVKRLKEIYKSCKAANIFQHEVMDNAEYAHHMNRCFGEPVVDPIPVVPKNLTASRNVRSRLSSRGAGSGAGSGASVSNEQMHVNAPTVLDRVLAELHTRNRERFDGHKLTLFTRLLKRDPQLSSVFLMLQNHQQMLDFVDDQQLELVICFAC</sequence>
<name>A0A2U1LDY6_ARTAN</name>
<keyword evidence="2" id="KW-1185">Reference proteome</keyword>
<gene>
    <name evidence="1" type="ORF">CTI12_AA487800</name>
</gene>
<proteinExistence type="predicted"/>
<accession>A0A2U1LDY6</accession>
<organism evidence="1 2">
    <name type="scientific">Artemisia annua</name>
    <name type="common">Sweet wormwood</name>
    <dbReference type="NCBI Taxonomy" id="35608"/>
    <lineage>
        <taxon>Eukaryota</taxon>
        <taxon>Viridiplantae</taxon>
        <taxon>Streptophyta</taxon>
        <taxon>Embryophyta</taxon>
        <taxon>Tracheophyta</taxon>
        <taxon>Spermatophyta</taxon>
        <taxon>Magnoliopsida</taxon>
        <taxon>eudicotyledons</taxon>
        <taxon>Gunneridae</taxon>
        <taxon>Pentapetalae</taxon>
        <taxon>asterids</taxon>
        <taxon>campanulids</taxon>
        <taxon>Asterales</taxon>
        <taxon>Asteraceae</taxon>
        <taxon>Asteroideae</taxon>
        <taxon>Anthemideae</taxon>
        <taxon>Artemisiinae</taxon>
        <taxon>Artemisia</taxon>
    </lineage>
</organism>
<dbReference type="AlphaFoldDB" id="A0A2U1LDY6"/>
<protein>
    <submittedName>
        <fullName evidence="1">Uncharacterized protein</fullName>
    </submittedName>
</protein>
<comment type="caution">
    <text evidence="1">The sequence shown here is derived from an EMBL/GenBank/DDBJ whole genome shotgun (WGS) entry which is preliminary data.</text>
</comment>
<dbReference type="Proteomes" id="UP000245207">
    <property type="component" value="Unassembled WGS sequence"/>
</dbReference>
<dbReference type="EMBL" id="PKPP01009914">
    <property type="protein sequence ID" value="PWA47202.1"/>
    <property type="molecule type" value="Genomic_DNA"/>
</dbReference>
<reference evidence="1 2" key="1">
    <citation type="journal article" date="2018" name="Mol. Plant">
        <title>The genome of Artemisia annua provides insight into the evolution of Asteraceae family and artemisinin biosynthesis.</title>
        <authorList>
            <person name="Shen Q."/>
            <person name="Zhang L."/>
            <person name="Liao Z."/>
            <person name="Wang S."/>
            <person name="Yan T."/>
            <person name="Shi P."/>
            <person name="Liu M."/>
            <person name="Fu X."/>
            <person name="Pan Q."/>
            <person name="Wang Y."/>
            <person name="Lv Z."/>
            <person name="Lu X."/>
            <person name="Zhang F."/>
            <person name="Jiang W."/>
            <person name="Ma Y."/>
            <person name="Chen M."/>
            <person name="Hao X."/>
            <person name="Li L."/>
            <person name="Tang Y."/>
            <person name="Lv G."/>
            <person name="Zhou Y."/>
            <person name="Sun X."/>
            <person name="Brodelius P.E."/>
            <person name="Rose J.K.C."/>
            <person name="Tang K."/>
        </authorList>
    </citation>
    <scope>NUCLEOTIDE SEQUENCE [LARGE SCALE GENOMIC DNA]</scope>
    <source>
        <strain evidence="2">cv. Huhao1</strain>
        <tissue evidence="1">Leaf</tissue>
    </source>
</reference>